<evidence type="ECO:0000256" key="6">
    <source>
        <dbReference type="ARBA" id="ARBA00023163"/>
    </source>
</evidence>
<sequence length="93" mass="9187">MNVPPITTTRAAALEPGNARSAATATSPALAVTRAPDPLALSPTAQAARDLAAAPPVDTAKVAALKSQTAAGSYTVDPARIADAMIALDLPGK</sequence>
<evidence type="ECO:0000256" key="5">
    <source>
        <dbReference type="ARBA" id="ARBA00023015"/>
    </source>
</evidence>
<dbReference type="NCBIfam" id="TIGR03824">
    <property type="entry name" value="FlgM_jcvi"/>
    <property type="match status" value="1"/>
</dbReference>
<keyword evidence="11" id="KW-0969">Cilium</keyword>
<comment type="function">
    <text evidence="7">Responsible for the coupling of flagellin expression to flagellar assembly by preventing expression of the flagellin genes when a component of the middle class of proteins is defective. It negatively regulates flagellar genes by inhibiting the activity of FliA by directly binding to FliA.</text>
</comment>
<feature type="region of interest" description="Disordered" evidence="9">
    <location>
        <begin position="1"/>
        <end position="28"/>
    </location>
</feature>
<dbReference type="InterPro" id="IPR007412">
    <property type="entry name" value="FlgM"/>
</dbReference>
<organism evidence="11 12">
    <name type="scientific">Glacieibacterium frigidum</name>
    <dbReference type="NCBI Taxonomy" id="2593303"/>
    <lineage>
        <taxon>Bacteria</taxon>
        <taxon>Pseudomonadati</taxon>
        <taxon>Pseudomonadota</taxon>
        <taxon>Alphaproteobacteria</taxon>
        <taxon>Sphingomonadales</taxon>
        <taxon>Sphingosinicellaceae</taxon>
        <taxon>Glacieibacterium</taxon>
    </lineage>
</organism>
<comment type="similarity">
    <text evidence="1">Belongs to the FlgM family.</text>
</comment>
<dbReference type="InterPro" id="IPR035890">
    <property type="entry name" value="Anti-sigma-28_factor_FlgM_sf"/>
</dbReference>
<feature type="compositionally biased region" description="Polar residues" evidence="9">
    <location>
        <begin position="1"/>
        <end position="10"/>
    </location>
</feature>
<dbReference type="GO" id="GO:0044781">
    <property type="term" value="P:bacterial-type flagellum organization"/>
    <property type="evidence" value="ECO:0007669"/>
    <property type="project" value="UniProtKB-KW"/>
</dbReference>
<evidence type="ECO:0000256" key="3">
    <source>
        <dbReference type="ARBA" id="ARBA00022491"/>
    </source>
</evidence>
<evidence type="ECO:0000256" key="7">
    <source>
        <dbReference type="ARBA" id="ARBA00024739"/>
    </source>
</evidence>
<evidence type="ECO:0000256" key="8">
    <source>
        <dbReference type="ARBA" id="ARBA00030117"/>
    </source>
</evidence>
<dbReference type="InterPro" id="IPR031316">
    <property type="entry name" value="FlgM_C"/>
</dbReference>
<keyword evidence="3" id="KW-0678">Repressor</keyword>
<dbReference type="OrthoDB" id="7392062at2"/>
<dbReference type="SUPFAM" id="SSF101498">
    <property type="entry name" value="Anti-sigma factor FlgM"/>
    <property type="match status" value="1"/>
</dbReference>
<evidence type="ECO:0000256" key="2">
    <source>
        <dbReference type="ARBA" id="ARBA00017823"/>
    </source>
</evidence>
<evidence type="ECO:0000256" key="4">
    <source>
        <dbReference type="ARBA" id="ARBA00022795"/>
    </source>
</evidence>
<dbReference type="Pfam" id="PF04316">
    <property type="entry name" value="FlgM"/>
    <property type="match status" value="1"/>
</dbReference>
<keyword evidence="5" id="KW-0805">Transcription regulation</keyword>
<keyword evidence="4" id="KW-1005">Bacterial flagellum biogenesis</keyword>
<evidence type="ECO:0000259" key="10">
    <source>
        <dbReference type="Pfam" id="PF04316"/>
    </source>
</evidence>
<gene>
    <name evidence="11" type="primary">flgM</name>
    <name evidence="11" type="ORF">FMM06_00265</name>
</gene>
<keyword evidence="11" id="KW-0282">Flagellum</keyword>
<name>A0A552UEU1_9SPHN</name>
<keyword evidence="11" id="KW-0966">Cell projection</keyword>
<protein>
    <recommendedName>
        <fullName evidence="2">Negative regulator of flagellin synthesis</fullName>
    </recommendedName>
    <alternativeName>
        <fullName evidence="8">Anti-sigma-28 factor</fullName>
    </alternativeName>
</protein>
<comment type="caution">
    <text evidence="11">The sequence shown here is derived from an EMBL/GenBank/DDBJ whole genome shotgun (WGS) entry which is preliminary data.</text>
</comment>
<reference evidence="11 12" key="1">
    <citation type="submission" date="2019-07" db="EMBL/GenBank/DDBJ databases">
        <title>Novel species isolated from glacier.</title>
        <authorList>
            <person name="Liu Q."/>
            <person name="Xin Y.-H."/>
        </authorList>
    </citation>
    <scope>NUCLEOTIDE SEQUENCE [LARGE SCALE GENOMIC DNA]</scope>
    <source>
        <strain evidence="11 12">LB1R16</strain>
    </source>
</reference>
<evidence type="ECO:0000256" key="9">
    <source>
        <dbReference type="SAM" id="MobiDB-lite"/>
    </source>
</evidence>
<keyword evidence="12" id="KW-1185">Reference proteome</keyword>
<evidence type="ECO:0000313" key="11">
    <source>
        <dbReference type="EMBL" id="TRW16689.1"/>
    </source>
</evidence>
<dbReference type="EMBL" id="VJWA01000001">
    <property type="protein sequence ID" value="TRW16689.1"/>
    <property type="molecule type" value="Genomic_DNA"/>
</dbReference>
<evidence type="ECO:0000256" key="1">
    <source>
        <dbReference type="ARBA" id="ARBA00005322"/>
    </source>
</evidence>
<evidence type="ECO:0000313" key="12">
    <source>
        <dbReference type="Proteomes" id="UP000317894"/>
    </source>
</evidence>
<feature type="domain" description="Anti-sigma-28 factor FlgM C-terminal" evidence="10">
    <location>
        <begin position="39"/>
        <end position="86"/>
    </location>
</feature>
<accession>A0A552UEU1</accession>
<keyword evidence="6" id="KW-0804">Transcription</keyword>
<dbReference type="AlphaFoldDB" id="A0A552UEU1"/>
<dbReference type="RefSeq" id="WP_143554233.1">
    <property type="nucleotide sequence ID" value="NZ_VJWA01000001.1"/>
</dbReference>
<dbReference type="Proteomes" id="UP000317894">
    <property type="component" value="Unassembled WGS sequence"/>
</dbReference>
<dbReference type="GO" id="GO:0045892">
    <property type="term" value="P:negative regulation of DNA-templated transcription"/>
    <property type="evidence" value="ECO:0007669"/>
    <property type="project" value="InterPro"/>
</dbReference>
<proteinExistence type="inferred from homology"/>